<gene>
    <name evidence="5" type="ordered locus">Hore_09540</name>
</gene>
<comment type="subcellular location">
    <subcellularLocation>
        <location evidence="1">Cell envelope</location>
    </subcellularLocation>
</comment>
<evidence type="ECO:0000256" key="3">
    <source>
        <dbReference type="ARBA" id="ARBA00022729"/>
    </source>
</evidence>
<dbReference type="AlphaFoldDB" id="B8CWP1"/>
<reference evidence="5 6" key="1">
    <citation type="journal article" date="2009" name="PLoS ONE">
        <title>Genome analysis of the anaerobic thermohalophilic bacterium Halothermothrix orenii.</title>
        <authorList>
            <person name="Mavromatis K."/>
            <person name="Ivanova N."/>
            <person name="Anderson I."/>
            <person name="Lykidis A."/>
            <person name="Hooper S.D."/>
            <person name="Sun H."/>
            <person name="Kunin V."/>
            <person name="Lapidus A."/>
            <person name="Hugenholtz P."/>
            <person name="Patel B."/>
            <person name="Kyrpides N.C."/>
        </authorList>
    </citation>
    <scope>NUCLEOTIDE SEQUENCE [LARGE SCALE GENOMIC DNA]</scope>
    <source>
        <strain evidence="6">H 168 / OCM 544 / DSM 9562</strain>
    </source>
</reference>
<sequence>MTRKALFVALVVLLLTVGFLSVGDVQASEKYQILVSPKGLSQSYWLTVKAGAEAAAKELGAEIVWRGPAQETDVAKQVNVINDFVNKKIDAIVVAATDANALIPPLKRAHEAGIPVITIDSGINADFPISHIATNNKEAAKKAAEVLANIIGKKGEVACIPFVAGAATSIARENGFKEGISNYKNIDLVAVQYSQSDYATAMKVTENILTAHPNLKGIFAANEAGAVGAARALKARGKTADVILVGFDAAQTEIDAMKEGIIDALIVQRPYMMGYEGVKNAVAALEGEEVEKLIDTGVVVATPDNMNDPEVYKVLFPLKQ</sequence>
<dbReference type="HOGENOM" id="CLU_037628_3_3_9"/>
<dbReference type="GO" id="GO:0030313">
    <property type="term" value="C:cell envelope"/>
    <property type="evidence" value="ECO:0007669"/>
    <property type="project" value="UniProtKB-SubCell"/>
</dbReference>
<dbReference type="GO" id="GO:0030246">
    <property type="term" value="F:carbohydrate binding"/>
    <property type="evidence" value="ECO:0007669"/>
    <property type="project" value="UniProtKB-ARBA"/>
</dbReference>
<keyword evidence="6" id="KW-1185">Reference proteome</keyword>
<dbReference type="eggNOG" id="COG1879">
    <property type="taxonomic scope" value="Bacteria"/>
</dbReference>
<evidence type="ECO:0000313" key="5">
    <source>
        <dbReference type="EMBL" id="ACL69710.1"/>
    </source>
</evidence>
<proteinExistence type="inferred from homology"/>
<dbReference type="OrthoDB" id="569491at2"/>
<dbReference type="SUPFAM" id="SSF53822">
    <property type="entry name" value="Periplasmic binding protein-like I"/>
    <property type="match status" value="1"/>
</dbReference>
<dbReference type="EMBL" id="CP001098">
    <property type="protein sequence ID" value="ACL69710.1"/>
    <property type="molecule type" value="Genomic_DNA"/>
</dbReference>
<dbReference type="CDD" id="cd20008">
    <property type="entry name" value="PBP1_ABC_sugar_binding-like"/>
    <property type="match status" value="1"/>
</dbReference>
<dbReference type="Pfam" id="PF13407">
    <property type="entry name" value="Peripla_BP_4"/>
    <property type="match status" value="1"/>
</dbReference>
<dbReference type="STRING" id="373903.Hore_09540"/>
<evidence type="ECO:0000313" key="6">
    <source>
        <dbReference type="Proteomes" id="UP000000719"/>
    </source>
</evidence>
<protein>
    <submittedName>
        <fullName evidence="5">Periplasmic binding protein/LacI transcriptional regulator</fullName>
    </submittedName>
</protein>
<dbReference type="InterPro" id="IPR025997">
    <property type="entry name" value="SBP_2_dom"/>
</dbReference>
<comment type="similarity">
    <text evidence="2">Belongs to the bacterial solute-binding protein 2 family.</text>
</comment>
<evidence type="ECO:0000256" key="1">
    <source>
        <dbReference type="ARBA" id="ARBA00004196"/>
    </source>
</evidence>
<keyword evidence="3" id="KW-0732">Signal</keyword>
<dbReference type="RefSeq" id="WP_012635896.1">
    <property type="nucleotide sequence ID" value="NC_011899.1"/>
</dbReference>
<dbReference type="Gene3D" id="3.40.50.2300">
    <property type="match status" value="2"/>
</dbReference>
<dbReference type="InterPro" id="IPR028082">
    <property type="entry name" value="Peripla_BP_I"/>
</dbReference>
<evidence type="ECO:0000259" key="4">
    <source>
        <dbReference type="Pfam" id="PF13407"/>
    </source>
</evidence>
<dbReference type="PANTHER" id="PTHR46847">
    <property type="entry name" value="D-ALLOSE-BINDING PERIPLASMIC PROTEIN-RELATED"/>
    <property type="match status" value="1"/>
</dbReference>
<evidence type="ECO:0000256" key="2">
    <source>
        <dbReference type="ARBA" id="ARBA00007639"/>
    </source>
</evidence>
<accession>B8CWP1</accession>
<organism evidence="5 6">
    <name type="scientific">Halothermothrix orenii (strain H 168 / OCM 544 / DSM 9562)</name>
    <dbReference type="NCBI Taxonomy" id="373903"/>
    <lineage>
        <taxon>Bacteria</taxon>
        <taxon>Bacillati</taxon>
        <taxon>Bacillota</taxon>
        <taxon>Clostridia</taxon>
        <taxon>Halanaerobiales</taxon>
        <taxon>Halothermotrichaceae</taxon>
        <taxon>Halothermothrix</taxon>
    </lineage>
</organism>
<dbReference type="KEGG" id="hor:Hore_09540"/>
<dbReference type="PANTHER" id="PTHR46847:SF1">
    <property type="entry name" value="D-ALLOSE-BINDING PERIPLASMIC PROTEIN-RELATED"/>
    <property type="match status" value="1"/>
</dbReference>
<feature type="domain" description="Periplasmic binding protein" evidence="4">
    <location>
        <begin position="33"/>
        <end position="289"/>
    </location>
</feature>
<dbReference type="Proteomes" id="UP000000719">
    <property type="component" value="Chromosome"/>
</dbReference>
<name>B8CWP1_HALOH</name>